<proteinExistence type="predicted"/>
<dbReference type="Pfam" id="PF00240">
    <property type="entry name" value="ubiquitin"/>
    <property type="match status" value="1"/>
</dbReference>
<reference evidence="2 3" key="1">
    <citation type="journal article" date="2020" name="bioRxiv">
        <title>Metabolic contributions of an alphaproteobacterial endosymbiont in the apicomplexan Cardiosporidium cionae.</title>
        <authorList>
            <person name="Hunter E.S."/>
            <person name="Paight C.J."/>
            <person name="Lane C.E."/>
        </authorList>
    </citation>
    <scope>NUCLEOTIDE SEQUENCE [LARGE SCALE GENOMIC DNA]</scope>
    <source>
        <strain evidence="2">ESH_2018</strain>
    </source>
</reference>
<evidence type="ECO:0000313" key="3">
    <source>
        <dbReference type="Proteomes" id="UP000823046"/>
    </source>
</evidence>
<dbReference type="CDD" id="cd17039">
    <property type="entry name" value="Ubl_ubiquitin_like"/>
    <property type="match status" value="1"/>
</dbReference>
<organism evidence="2 3">
    <name type="scientific">Cardiosporidium cionae</name>
    <dbReference type="NCBI Taxonomy" id="476202"/>
    <lineage>
        <taxon>Eukaryota</taxon>
        <taxon>Sar</taxon>
        <taxon>Alveolata</taxon>
        <taxon>Apicomplexa</taxon>
        <taxon>Aconoidasida</taxon>
        <taxon>Nephromycida</taxon>
        <taxon>Cardiosporidium</taxon>
    </lineage>
</organism>
<protein>
    <submittedName>
        <fullName evidence="2">Ubiquitin</fullName>
    </submittedName>
</protein>
<evidence type="ECO:0000313" key="2">
    <source>
        <dbReference type="EMBL" id="KAF8817664.1"/>
    </source>
</evidence>
<dbReference type="Proteomes" id="UP000823046">
    <property type="component" value="Unassembled WGS sequence"/>
</dbReference>
<name>A0ABQ7J3M0_9APIC</name>
<dbReference type="InterPro" id="IPR029071">
    <property type="entry name" value="Ubiquitin-like_domsf"/>
</dbReference>
<dbReference type="InterPro" id="IPR000626">
    <property type="entry name" value="Ubiquitin-like_dom"/>
</dbReference>
<accession>A0ABQ7J3M0</accession>
<dbReference type="SUPFAM" id="SSF54236">
    <property type="entry name" value="Ubiquitin-like"/>
    <property type="match status" value="1"/>
</dbReference>
<comment type="caution">
    <text evidence="2">The sequence shown here is derived from an EMBL/GenBank/DDBJ whole genome shotgun (WGS) entry which is preliminary data.</text>
</comment>
<keyword evidence="3" id="KW-1185">Reference proteome</keyword>
<feature type="domain" description="Ubiquitin-like" evidence="1">
    <location>
        <begin position="16"/>
        <end position="81"/>
    </location>
</feature>
<dbReference type="Gene3D" id="3.10.20.90">
    <property type="entry name" value="Phosphatidylinositol 3-kinase Catalytic Subunit, Chain A, domain 1"/>
    <property type="match status" value="1"/>
</dbReference>
<gene>
    <name evidence="2" type="ORF">IE077_001519</name>
</gene>
<dbReference type="EMBL" id="JADAQX010002201">
    <property type="protein sequence ID" value="KAF8817664.1"/>
    <property type="molecule type" value="Genomic_DNA"/>
</dbReference>
<evidence type="ECO:0000259" key="1">
    <source>
        <dbReference type="Pfam" id="PF00240"/>
    </source>
</evidence>
<sequence length="141" mass="15949">MAVTLVVSDWSKGQGGCRHEIQNIDSNLTGYEIKGLISQEIQSSFAAEELLLVQGNRQIEDSTPLSEYNRSNRKTIQLNLHSKTAITLNVMTRQAIVRETCACFPFWGLLCRQRIKIHIMLHESVGDLKQKLADKINIPNK</sequence>